<proteinExistence type="predicted"/>
<dbReference type="Proteomes" id="UP001157502">
    <property type="component" value="Chromosome 11"/>
</dbReference>
<name>A0ACC2GLS1_DALPE</name>
<protein>
    <submittedName>
        <fullName evidence="1">Uncharacterized protein</fullName>
    </submittedName>
</protein>
<organism evidence="1 2">
    <name type="scientific">Dallia pectoralis</name>
    <name type="common">Alaska blackfish</name>
    <dbReference type="NCBI Taxonomy" id="75939"/>
    <lineage>
        <taxon>Eukaryota</taxon>
        <taxon>Metazoa</taxon>
        <taxon>Chordata</taxon>
        <taxon>Craniata</taxon>
        <taxon>Vertebrata</taxon>
        <taxon>Euteleostomi</taxon>
        <taxon>Actinopterygii</taxon>
        <taxon>Neopterygii</taxon>
        <taxon>Teleostei</taxon>
        <taxon>Protacanthopterygii</taxon>
        <taxon>Esociformes</taxon>
        <taxon>Umbridae</taxon>
        <taxon>Dallia</taxon>
    </lineage>
</organism>
<reference evidence="1" key="1">
    <citation type="submission" date="2021-05" db="EMBL/GenBank/DDBJ databases">
        <authorList>
            <person name="Pan Q."/>
            <person name="Jouanno E."/>
            <person name="Zahm M."/>
            <person name="Klopp C."/>
            <person name="Cabau C."/>
            <person name="Louis A."/>
            <person name="Berthelot C."/>
            <person name="Parey E."/>
            <person name="Roest Crollius H."/>
            <person name="Montfort J."/>
            <person name="Robinson-Rechavi M."/>
            <person name="Bouchez O."/>
            <person name="Lampietro C."/>
            <person name="Lopez Roques C."/>
            <person name="Donnadieu C."/>
            <person name="Postlethwait J."/>
            <person name="Bobe J."/>
            <person name="Dillon D."/>
            <person name="Chandos A."/>
            <person name="von Hippel F."/>
            <person name="Guiguen Y."/>
        </authorList>
    </citation>
    <scope>NUCLEOTIDE SEQUENCE</scope>
    <source>
        <strain evidence="1">YG-Jan2019</strain>
    </source>
</reference>
<dbReference type="EMBL" id="CM055738">
    <property type="protein sequence ID" value="KAJ8004693.1"/>
    <property type="molecule type" value="Genomic_DNA"/>
</dbReference>
<evidence type="ECO:0000313" key="1">
    <source>
        <dbReference type="EMBL" id="KAJ8004693.1"/>
    </source>
</evidence>
<comment type="caution">
    <text evidence="1">The sequence shown here is derived from an EMBL/GenBank/DDBJ whole genome shotgun (WGS) entry which is preliminary data.</text>
</comment>
<gene>
    <name evidence="1" type="ORF">DPEC_G00138960</name>
</gene>
<sequence length="131" mass="14839">MDSTLRSWIWCNKTLSQTITGVDLILSHCNPSQPFHRGDPRVKRDAWCCLGQFAVCVTAFHQSTCCTHCDVGPPGTEDTPWLYPDHILRTPLSSHQVEYSLIHTHEYVECSAGFSLHGYIILVHKATLHYT</sequence>
<keyword evidence="2" id="KW-1185">Reference proteome</keyword>
<accession>A0ACC2GLS1</accession>
<evidence type="ECO:0000313" key="2">
    <source>
        <dbReference type="Proteomes" id="UP001157502"/>
    </source>
</evidence>